<dbReference type="Proteomes" id="UP000824101">
    <property type="component" value="Unassembled WGS sequence"/>
</dbReference>
<dbReference type="SUPFAM" id="SSF69322">
    <property type="entry name" value="Tricorn protease domain 2"/>
    <property type="match status" value="1"/>
</dbReference>
<dbReference type="AlphaFoldDB" id="A0A9D2GJW6"/>
<organism evidence="1 2">
    <name type="scientific">Candidatus Lachnoclostridium stercorigallinarum</name>
    <dbReference type="NCBI Taxonomy" id="2838634"/>
    <lineage>
        <taxon>Bacteria</taxon>
        <taxon>Bacillati</taxon>
        <taxon>Bacillota</taxon>
        <taxon>Clostridia</taxon>
        <taxon>Lachnospirales</taxon>
        <taxon>Lachnospiraceae</taxon>
    </lineage>
</organism>
<proteinExistence type="predicted"/>
<sequence length="823" mass="91537">MSRMRKKAGILLCVFIAAIAVCFVLTQNFLTGEQERVYVSMDEASLPVVYVEAMGREMNPLWGYVQEMEGTAADSLTILPEDRLLPVRIAGYGGTVTGLRYEIRSLDQEQLVERTALSGWETAEGEVRASLPIQNLISRDSQYQLCLVVSLDDGREARYYTRILWSSDTRAQEMVNLAVDFSAKTFDYEQAKELTTYLEPNPAADNSSLGHVTLQSEFDQITWGGMDVQPLGEKRVTLKQLDGIMGNVELAYTVADSAGNYYEVTENFTMKWDAQRIYMMSYDRTMDQVFSGTADLVSGRRILLGIAGDSRIPVVKSGDGRYTAFVVNRDLWQFDRGSDGGRGSLVKVFSFRSEDQTNIRNNYDRHGIKILNVDDGGNVDFLIYGYMNRGVHEGNVGAAYYRYYQDSRTLEERFFFPSSSTFEELALDVDRLAKLGGNGMFYIYLGGSVYAVDLNSNEYLVVASGLREGTYAVSQDQSRLAWQDGSEPYGAESVHVMNLETGSGQDIQAVSGEWVKVLGFVENDFICGMAGQDDLWMNGNRVLGLPVYRLQILDDNLNVQADYEKEGIYVSGVQVTDGRIHLEQMVKTETGYEKTGEDIIVCNMEVRASGASGLGWYASEDRKRLYFVQLDQEVPDGAGIRVSAPESVTYDMSDTLELRTSLQRAAACYRAYGNGKLLGVSENLADAIALSYDAMGYVTAENGSVVWDRVDRPNSFNIRDGAAAAGRMTRYLGSFEEDTEYSDGVRVMDVRGAGLRQVLYYVGKGCPVAAYEPDGSYRLITGFDSSTVTLLNPSTGESVQMSLDEGEAYYVSRRNDFVCGLYK</sequence>
<protein>
    <submittedName>
        <fullName evidence="1">Uncharacterized protein</fullName>
    </submittedName>
</protein>
<reference evidence="1" key="2">
    <citation type="submission" date="2021-04" db="EMBL/GenBank/DDBJ databases">
        <authorList>
            <person name="Gilroy R."/>
        </authorList>
    </citation>
    <scope>NUCLEOTIDE SEQUENCE</scope>
    <source>
        <strain evidence="1">ChiBcec1-1093</strain>
    </source>
</reference>
<evidence type="ECO:0000313" key="2">
    <source>
        <dbReference type="Proteomes" id="UP000824101"/>
    </source>
</evidence>
<name>A0A9D2GJW6_9FIRM</name>
<reference evidence="1" key="1">
    <citation type="journal article" date="2021" name="PeerJ">
        <title>Extensive microbial diversity within the chicken gut microbiome revealed by metagenomics and culture.</title>
        <authorList>
            <person name="Gilroy R."/>
            <person name="Ravi A."/>
            <person name="Getino M."/>
            <person name="Pursley I."/>
            <person name="Horton D.L."/>
            <person name="Alikhan N.F."/>
            <person name="Baker D."/>
            <person name="Gharbi K."/>
            <person name="Hall N."/>
            <person name="Watson M."/>
            <person name="Adriaenssens E.M."/>
            <person name="Foster-Nyarko E."/>
            <person name="Jarju S."/>
            <person name="Secka A."/>
            <person name="Antonio M."/>
            <person name="Oren A."/>
            <person name="Chaudhuri R.R."/>
            <person name="La Ragione R."/>
            <person name="Hildebrand F."/>
            <person name="Pallen M.J."/>
        </authorList>
    </citation>
    <scope>NUCLEOTIDE SEQUENCE</scope>
    <source>
        <strain evidence="1">ChiBcec1-1093</strain>
    </source>
</reference>
<comment type="caution">
    <text evidence="1">The sequence shown here is derived from an EMBL/GenBank/DDBJ whole genome shotgun (WGS) entry which is preliminary data.</text>
</comment>
<accession>A0A9D2GJW6</accession>
<gene>
    <name evidence="1" type="ORF">IAA17_10630</name>
</gene>
<evidence type="ECO:0000313" key="1">
    <source>
        <dbReference type="EMBL" id="HIZ80230.1"/>
    </source>
</evidence>
<dbReference type="EMBL" id="DXBC01000169">
    <property type="protein sequence ID" value="HIZ80230.1"/>
    <property type="molecule type" value="Genomic_DNA"/>
</dbReference>